<evidence type="ECO:0000313" key="2">
    <source>
        <dbReference type="Proteomes" id="UP000251205"/>
    </source>
</evidence>
<comment type="caution">
    <text evidence="1">The sequence shown here is derived from an EMBL/GenBank/DDBJ whole genome shotgun (WGS) entry which is preliminary data.</text>
</comment>
<reference evidence="1 2" key="1">
    <citation type="submission" date="2018-06" db="EMBL/GenBank/DDBJ databases">
        <title>Whole Genome Sequence of an efficient microsymbiont, Rhizobium tropici.</title>
        <authorList>
            <person name="Srinivasan R."/>
            <person name="Singh H.V."/>
            <person name="Srivastava R."/>
            <person name="Kumari B."/>
            <person name="Radhakrishna A."/>
        </authorList>
    </citation>
    <scope>NUCLEOTIDE SEQUENCE [LARGE SCALE GENOMIC DNA]</scope>
    <source>
        <strain evidence="1 2">IGFRI Rhizo-19</strain>
    </source>
</reference>
<dbReference type="Proteomes" id="UP000251205">
    <property type="component" value="Unassembled WGS sequence"/>
</dbReference>
<gene>
    <name evidence="1" type="ORF">DQ393_15330</name>
</gene>
<evidence type="ECO:0000313" key="1">
    <source>
        <dbReference type="EMBL" id="RAX40743.1"/>
    </source>
</evidence>
<dbReference type="EMBL" id="QMKK01000037">
    <property type="protein sequence ID" value="RAX40743.1"/>
    <property type="molecule type" value="Genomic_DNA"/>
</dbReference>
<protein>
    <submittedName>
        <fullName evidence="1">Uncharacterized protein</fullName>
    </submittedName>
</protein>
<name>A0A329YC09_RHITR</name>
<dbReference type="RefSeq" id="WP_112342626.1">
    <property type="nucleotide sequence ID" value="NZ_QMKK01000037.1"/>
</dbReference>
<proteinExistence type="predicted"/>
<dbReference type="OrthoDB" id="8005816at2"/>
<accession>A0A329YC09</accession>
<organism evidence="1 2">
    <name type="scientific">Rhizobium tropici</name>
    <dbReference type="NCBI Taxonomy" id="398"/>
    <lineage>
        <taxon>Bacteria</taxon>
        <taxon>Pseudomonadati</taxon>
        <taxon>Pseudomonadota</taxon>
        <taxon>Alphaproteobacteria</taxon>
        <taxon>Hyphomicrobiales</taxon>
        <taxon>Rhizobiaceae</taxon>
        <taxon>Rhizobium/Agrobacterium group</taxon>
        <taxon>Rhizobium</taxon>
    </lineage>
</organism>
<sequence length="342" mass="38465">MTTDTLEKTPVSERFFAIDRNVWHQVCDLGLNEAISYVVIAAGAGRSHIISNWSAEAIERRTSMHHIRAKEAIGRLVESGLMSVTPNGKLRRYELHISEEPAFIWLPLAIVEGAAGERPPLRLLRQAQDIDALRLFIDLHFFHDMDGNGGCEWRPGKGVRIPYSRERVGSYGSCTLWRFRRELSPNGNPKAEAFTTTPFVVQNFWDAFHLLDRAGLISFVEHLVDADTIAGEVYHPLPLGGRCEPGERTITDAALAAGRRMMSWQVEEGAIIVPVEDLKPNVQLIGIARLLYKPHIKQTKAWLKRSDEWLNFAAAFDEMASDIKKPLVSDIKNSSRKALGEF</sequence>
<dbReference type="AlphaFoldDB" id="A0A329YC09"/>